<dbReference type="OrthoDB" id="2499658at2759"/>
<dbReference type="GO" id="GO:0005737">
    <property type="term" value="C:cytoplasm"/>
    <property type="evidence" value="ECO:0007669"/>
    <property type="project" value="TreeGrafter"/>
</dbReference>
<feature type="region of interest" description="Disordered" evidence="5">
    <location>
        <begin position="1841"/>
        <end position="1896"/>
    </location>
</feature>
<dbReference type="GO" id="GO:0005096">
    <property type="term" value="F:GTPase activator activity"/>
    <property type="evidence" value="ECO:0007669"/>
    <property type="project" value="UniProtKB-KW"/>
</dbReference>
<organism evidence="8 9">
    <name type="scientific">Acanthaster planci</name>
    <name type="common">Crown-of-thorns starfish</name>
    <dbReference type="NCBI Taxonomy" id="133434"/>
    <lineage>
        <taxon>Eukaryota</taxon>
        <taxon>Metazoa</taxon>
        <taxon>Echinodermata</taxon>
        <taxon>Eleutherozoa</taxon>
        <taxon>Asterozoa</taxon>
        <taxon>Asteroidea</taxon>
        <taxon>Valvatacea</taxon>
        <taxon>Valvatida</taxon>
        <taxon>Acanthasteridae</taxon>
        <taxon>Acanthaster</taxon>
    </lineage>
</organism>
<feature type="compositionally biased region" description="Polar residues" evidence="5">
    <location>
        <begin position="147"/>
        <end position="172"/>
    </location>
</feature>
<feature type="region of interest" description="Disordered" evidence="5">
    <location>
        <begin position="443"/>
        <end position="473"/>
    </location>
</feature>
<feature type="compositionally biased region" description="Polar residues" evidence="5">
    <location>
        <begin position="453"/>
        <end position="470"/>
    </location>
</feature>
<feature type="compositionally biased region" description="Basic and acidic residues" evidence="5">
    <location>
        <begin position="73"/>
        <end position="95"/>
    </location>
</feature>
<dbReference type="PANTHER" id="PTHR15711:SF22">
    <property type="entry name" value="RAP-GAP DOMAIN-CONTAINING PROTEIN"/>
    <property type="match status" value="1"/>
</dbReference>
<feature type="region of interest" description="Disordered" evidence="5">
    <location>
        <begin position="1460"/>
        <end position="1665"/>
    </location>
</feature>
<dbReference type="InterPro" id="IPR001478">
    <property type="entry name" value="PDZ"/>
</dbReference>
<dbReference type="InterPro" id="IPR036034">
    <property type="entry name" value="PDZ_sf"/>
</dbReference>
<feature type="compositionally biased region" description="Polar residues" evidence="5">
    <location>
        <begin position="1403"/>
        <end position="1412"/>
    </location>
</feature>
<dbReference type="Pfam" id="PF02145">
    <property type="entry name" value="Rap_GAP"/>
    <property type="match status" value="1"/>
</dbReference>
<feature type="compositionally biased region" description="Polar residues" evidence="5">
    <location>
        <begin position="1524"/>
        <end position="1538"/>
    </location>
</feature>
<feature type="compositionally biased region" description="Polar residues" evidence="5">
    <location>
        <begin position="1177"/>
        <end position="1193"/>
    </location>
</feature>
<feature type="compositionally biased region" description="Basic and acidic residues" evidence="5">
    <location>
        <begin position="1359"/>
        <end position="1368"/>
    </location>
</feature>
<feature type="coiled-coil region" evidence="4">
    <location>
        <begin position="1913"/>
        <end position="1961"/>
    </location>
</feature>
<evidence type="ECO:0000313" key="8">
    <source>
        <dbReference type="Proteomes" id="UP000694845"/>
    </source>
</evidence>
<evidence type="ECO:0000256" key="2">
    <source>
        <dbReference type="ARBA" id="ARBA00022553"/>
    </source>
</evidence>
<dbReference type="InterPro" id="IPR021818">
    <property type="entry name" value="SIPA1L_C"/>
</dbReference>
<evidence type="ECO:0000259" key="7">
    <source>
        <dbReference type="PROSITE" id="PS50106"/>
    </source>
</evidence>
<dbReference type="GeneID" id="110974164"/>
<evidence type="ECO:0000313" key="10">
    <source>
        <dbReference type="RefSeq" id="XP_022081277.1"/>
    </source>
</evidence>
<evidence type="ECO:0000313" key="9">
    <source>
        <dbReference type="RefSeq" id="XP_022081276.1"/>
    </source>
</evidence>
<feature type="region of interest" description="Disordered" evidence="5">
    <location>
        <begin position="1262"/>
        <end position="1323"/>
    </location>
</feature>
<feature type="region of interest" description="Disordered" evidence="5">
    <location>
        <begin position="1122"/>
        <end position="1214"/>
    </location>
</feature>
<feature type="compositionally biased region" description="Basic and acidic residues" evidence="5">
    <location>
        <begin position="1295"/>
        <end position="1321"/>
    </location>
</feature>
<protein>
    <submittedName>
        <fullName evidence="9">Signal-induced proliferation-associated 1-like protein 1 isoform X1</fullName>
    </submittedName>
    <submittedName>
        <fullName evidence="10">Signal-induced proliferation-associated 1-like protein 1 isoform X2</fullName>
    </submittedName>
</protein>
<evidence type="ECO:0000256" key="3">
    <source>
        <dbReference type="ARBA" id="ARBA00023054"/>
    </source>
</evidence>
<dbReference type="SUPFAM" id="SSF111347">
    <property type="entry name" value="Rap/Ran-GAP"/>
    <property type="match status" value="1"/>
</dbReference>
<evidence type="ECO:0000259" key="6">
    <source>
        <dbReference type="PROSITE" id="PS50085"/>
    </source>
</evidence>
<feature type="compositionally biased region" description="Low complexity" evidence="5">
    <location>
        <begin position="1615"/>
        <end position="1631"/>
    </location>
</feature>
<feature type="region of interest" description="Disordered" evidence="5">
    <location>
        <begin position="293"/>
        <end position="413"/>
    </location>
</feature>
<feature type="compositionally biased region" description="Polar residues" evidence="5">
    <location>
        <begin position="1640"/>
        <end position="1665"/>
    </location>
</feature>
<gene>
    <name evidence="9 10" type="primary">LOC110974164</name>
</gene>
<dbReference type="Proteomes" id="UP000694845">
    <property type="component" value="Unplaced"/>
</dbReference>
<feature type="compositionally biased region" description="Basic residues" evidence="5">
    <location>
        <begin position="356"/>
        <end position="369"/>
    </location>
</feature>
<proteinExistence type="predicted"/>
<feature type="region of interest" description="Disordered" evidence="5">
    <location>
        <begin position="126"/>
        <end position="202"/>
    </location>
</feature>
<evidence type="ECO:0000256" key="4">
    <source>
        <dbReference type="SAM" id="Coils"/>
    </source>
</evidence>
<feature type="compositionally biased region" description="Basic and acidic residues" evidence="5">
    <location>
        <begin position="333"/>
        <end position="345"/>
    </location>
</feature>
<dbReference type="RefSeq" id="XP_022081277.1">
    <property type="nucleotide sequence ID" value="XM_022225585.1"/>
</dbReference>
<feature type="compositionally biased region" description="Basic and acidic residues" evidence="5">
    <location>
        <begin position="126"/>
        <end position="140"/>
    </location>
</feature>
<dbReference type="InterPro" id="IPR035974">
    <property type="entry name" value="Rap/Ran-GAP_sf"/>
</dbReference>
<feature type="region of interest" description="Disordered" evidence="5">
    <location>
        <begin position="1343"/>
        <end position="1438"/>
    </location>
</feature>
<dbReference type="KEGG" id="aplc:110974164"/>
<feature type="region of interest" description="Disordered" evidence="5">
    <location>
        <begin position="1"/>
        <end position="32"/>
    </location>
</feature>
<feature type="compositionally biased region" description="Low complexity" evidence="5">
    <location>
        <begin position="1539"/>
        <end position="1554"/>
    </location>
</feature>
<feature type="compositionally biased region" description="Low complexity" evidence="5">
    <location>
        <begin position="97"/>
        <end position="108"/>
    </location>
</feature>
<keyword evidence="3 4" id="KW-0175">Coiled coil</keyword>
<feature type="region of interest" description="Disordered" evidence="5">
    <location>
        <begin position="1782"/>
        <end position="1812"/>
    </location>
</feature>
<dbReference type="PROSITE" id="PS50085">
    <property type="entry name" value="RAPGAP"/>
    <property type="match status" value="1"/>
</dbReference>
<dbReference type="SMART" id="SM00228">
    <property type="entry name" value="PDZ"/>
    <property type="match status" value="1"/>
</dbReference>
<feature type="compositionally biased region" description="Basic and acidic residues" evidence="5">
    <location>
        <begin position="1480"/>
        <end position="1506"/>
    </location>
</feature>
<keyword evidence="1" id="KW-0343">GTPase activation</keyword>
<dbReference type="CDD" id="cd06745">
    <property type="entry name" value="PDZ_SIPA1-like"/>
    <property type="match status" value="1"/>
</dbReference>
<dbReference type="InterPro" id="IPR000331">
    <property type="entry name" value="Rap/Ran_GAP_dom"/>
</dbReference>
<name>A0A8B7XMF5_ACAPL</name>
<feature type="domain" description="Rap-GAP" evidence="6">
    <location>
        <begin position="681"/>
        <end position="898"/>
    </location>
</feature>
<dbReference type="PANTHER" id="PTHR15711">
    <property type="entry name" value="RAP GTPASE-ACTIVATING PROTEIN"/>
    <property type="match status" value="1"/>
</dbReference>
<accession>A0A8B7XMF5</accession>
<feature type="compositionally biased region" description="Polar residues" evidence="5">
    <location>
        <begin position="1878"/>
        <end position="1889"/>
    </location>
</feature>
<feature type="compositionally biased region" description="Basic and acidic residues" evidence="5">
    <location>
        <begin position="390"/>
        <end position="405"/>
    </location>
</feature>
<keyword evidence="8" id="KW-1185">Reference proteome</keyword>
<sequence length="1982" mass="220247">MAAQGRSSMYPAYMHNSSMPQSSAQSHLIKSVRQGAAQMAEYYHSTMVPNGRVSPPGGRDASDKFYSTGTSRSEGRRIPSMDDPLRNKEDSDRYTHSSSSSSGGLPSGQFLATPVKVEDKYDGNYEEVRGGSRLGQEGEVRPALAQESRTSTATRVQLTRNQDQIGTPSGSRGQFWREGLPDEKRTRATGSPHRRHNTSPDNKYFVSAQGHAEASRQAALTTDNVRSLARGDRVQLRRSNSNSTLNEITDRMEYHNNPLLPRREYGSTSSIDVQSVSGESFFQMLQDYRADVDQRSPAPPQLNRLLQGKVGSSVPLNDTERGISKQSTAAEKSASKELLTAKDSIDNADFGGSPRITRKQSKRNKKNRNKSTSGTDQSFFKKKLRSSMKGSDRAEALERTGRAAGEEDDITLEDRMEERTRQLAFQHYDVQSTYFDMQDAIRNRKATERKRNTTTGASAASRHSANNTPEGSLEDLLKVEQLADDGDGRGNLLIHSCPFFRNEIGNEVEPRVSFSRIGMLNARAMHREKHRAILEAEPEPERRASLNWKGPVIEFVDHGAMYYRKYFYGFEHQNYFGLDENYGPVAISIRRESRLDETDGATESKEKDKDAAGKYQYRIIVRTCELVTLRGVIAEDSIPSTAKHNSPKGFPLKDVLEYVVPDLPLACLRLALSSAKVTEQLLKLDEQGVSNKYKVGIMLCKAGQNTEEEMYNNEHSTPAFDEFLECIGERVRLKGFDKYRAQLDNKTDSTGTHSVYATYQKHEIMFHVSTMLPFTANNRQQLLRKRHIGNDIVTIVFQEPGAEPFTPKTIRSQFQHVFVVVRAIDPNTDNVFYTVAVTRSKDVSAFGPPLPANATFPKGPTFSEFLLAKIINAENVVHKSDKFIAMATRTRCEYLKDLAENSVTTTTVESGAKSSKFSLSHKKKEKACPRPAPDIQCKGALTWRVEVYLWSPIWTDQDMKVDEFSLSDPVECICAISPELFTLVREASKEVIFSIPCKAIIGWTDTHHNLKVYFNEGNCVRIRLPEYELDEIPGIVKRLEAVTSGVKTQEITLLRNGLGQLGFHVHYQGIVVEVDPYGWAWQAGLRKGARLVEICEIAVCTQSHDEMIDLLRTSQTVKVLVVPPHEDGSPRRGSTPIDYDASLPHTGKTPFNRSYSSGKAGHSYRAPITINRDGKASQGSHTRSATTPGTTLSAHGRTPSDLSRSSEDPDSIPSNAVRNAIATLERRIHHQPESRVGGQHRYRATVNYWKEVNQANRVGMAQREPGSLPSSGHGTLDSRSSRDGNEAMTTAFSRMAHDRRSAREIRTPRMHDMPERLRSSQEELEQISALAAVQQARLRNSQEELHRVATGGSHSRQSSTEDKLDHPHPRGRVLSDSSKSSWQHPARLPQSATFPESNRDRSNPQFATSNSHYRGASVKHSRSGDTLSSNNSDEKWYDTHDDMNGYHDSRLSRSRDNIAEPSYSTSTTAGISSHHVFPGEYRDSDAYGKPERYSPTEHLYPDRMSSDAEPQLQQQRTGGRPAPISSNVVLPAPSNSNLSDVSLHSHSTHSSGSSQRGGGEYRGAELGPRAHTGAGTFPRGPVAAHSPELSRRTTVHGNPVQGRADYVSSGHRRAGPSASSSSSISETSSPRISRRRTTEVRSSNDSLNTRLRQGQSGSKSLPANNELQENLRKLIAPESLNTDALSPSVTTLSGGGAHQAALPREHAQTNRLGLLHRTYSDESIAAGGGPYNRPGRHDQYDMDLSNDVLFTSAKSPQLESTPVPDNQQYKVVRFAAVQPIRTANKTKTKARKSSDDLNANNNRGTSNPSLFPLPDSAAHLDWHNLVETANAFQDTGLDHQSFKSASSNKLSDLRDGASPSHQPFHHSSGASVDRRKQLSQSTEALSPSASRRARPLLKTDYDTLKYASPTLDASAAKRSTQQLELELRRTQERLEMERKQKEELAGQVHKLLHDNKRLQGESASTAEQLQQFTDWFFNAIEK</sequence>
<feature type="compositionally biased region" description="Polar residues" evidence="5">
    <location>
        <begin position="1796"/>
        <end position="1809"/>
    </location>
</feature>
<dbReference type="Pfam" id="PF21022">
    <property type="entry name" value="Rap-GAP_dimer"/>
    <property type="match status" value="1"/>
</dbReference>
<dbReference type="FunFam" id="3.40.50.11210:FF:000002">
    <property type="entry name" value="Signal-induced proliferation-associated 1-like protein 1"/>
    <property type="match status" value="1"/>
</dbReference>
<dbReference type="GO" id="GO:0051056">
    <property type="term" value="P:regulation of small GTPase mediated signal transduction"/>
    <property type="evidence" value="ECO:0007669"/>
    <property type="project" value="InterPro"/>
</dbReference>
<dbReference type="RefSeq" id="XP_022081276.1">
    <property type="nucleotide sequence ID" value="XM_022225584.1"/>
</dbReference>
<dbReference type="Gene3D" id="3.40.50.11210">
    <property type="entry name" value="Rap/Ran-GAP"/>
    <property type="match status" value="1"/>
</dbReference>
<keyword evidence="2" id="KW-0597">Phosphoprotein</keyword>
<dbReference type="Gene3D" id="2.30.42.10">
    <property type="match status" value="1"/>
</dbReference>
<feature type="region of interest" description="Disordered" evidence="5">
    <location>
        <begin position="47"/>
        <end position="110"/>
    </location>
</feature>
<feature type="domain" description="PDZ" evidence="7">
    <location>
        <begin position="1050"/>
        <end position="1126"/>
    </location>
</feature>
<dbReference type="SUPFAM" id="SSF50156">
    <property type="entry name" value="PDZ domain-like"/>
    <property type="match status" value="1"/>
</dbReference>
<dbReference type="Pfam" id="PF11881">
    <property type="entry name" value="SPAR_C"/>
    <property type="match status" value="1"/>
</dbReference>
<feature type="compositionally biased region" description="Polar residues" evidence="5">
    <location>
        <begin position="15"/>
        <end position="28"/>
    </location>
</feature>
<feature type="compositionally biased region" description="Polar residues" evidence="5">
    <location>
        <begin position="1462"/>
        <end position="1471"/>
    </location>
</feature>
<dbReference type="PROSITE" id="PS50106">
    <property type="entry name" value="PDZ"/>
    <property type="match status" value="1"/>
</dbReference>
<evidence type="ECO:0000256" key="5">
    <source>
        <dbReference type="SAM" id="MobiDB-lite"/>
    </source>
</evidence>
<reference evidence="9 10" key="1">
    <citation type="submission" date="2025-04" db="UniProtKB">
        <authorList>
            <consortium name="RefSeq"/>
        </authorList>
    </citation>
    <scope>IDENTIFICATION</scope>
</reference>
<dbReference type="InterPro" id="IPR050989">
    <property type="entry name" value="Rap1_Ran_GAP"/>
</dbReference>
<evidence type="ECO:0000256" key="1">
    <source>
        <dbReference type="ARBA" id="ARBA00022468"/>
    </source>
</evidence>